<feature type="region of interest" description="Disordered" evidence="1">
    <location>
        <begin position="293"/>
        <end position="339"/>
    </location>
</feature>
<dbReference type="SMART" id="SM00717">
    <property type="entry name" value="SANT"/>
    <property type="match status" value="1"/>
</dbReference>
<protein>
    <submittedName>
        <fullName evidence="4">Uncharacterized protein</fullName>
    </submittedName>
</protein>
<dbReference type="Pfam" id="PF00249">
    <property type="entry name" value="Myb_DNA-binding"/>
    <property type="match status" value="1"/>
</dbReference>
<feature type="region of interest" description="Disordered" evidence="1">
    <location>
        <begin position="610"/>
        <end position="639"/>
    </location>
</feature>
<dbReference type="Proteomes" id="UP001419268">
    <property type="component" value="Unassembled WGS sequence"/>
</dbReference>
<feature type="domain" description="HTH myb-type" evidence="3">
    <location>
        <begin position="517"/>
        <end position="576"/>
    </location>
</feature>
<accession>A0AAP0PP80</accession>
<gene>
    <name evidence="4" type="ORF">Scep_007942</name>
</gene>
<dbReference type="AlphaFoldDB" id="A0AAP0PP80"/>
<dbReference type="CDD" id="cd11660">
    <property type="entry name" value="SANT_TRF"/>
    <property type="match status" value="1"/>
</dbReference>
<dbReference type="InterPro" id="IPR009057">
    <property type="entry name" value="Homeodomain-like_sf"/>
</dbReference>
<organism evidence="4 5">
    <name type="scientific">Stephania cephalantha</name>
    <dbReference type="NCBI Taxonomy" id="152367"/>
    <lineage>
        <taxon>Eukaryota</taxon>
        <taxon>Viridiplantae</taxon>
        <taxon>Streptophyta</taxon>
        <taxon>Embryophyta</taxon>
        <taxon>Tracheophyta</taxon>
        <taxon>Spermatophyta</taxon>
        <taxon>Magnoliopsida</taxon>
        <taxon>Ranunculales</taxon>
        <taxon>Menispermaceae</taxon>
        <taxon>Menispermoideae</taxon>
        <taxon>Cissampelideae</taxon>
        <taxon>Stephania</taxon>
    </lineage>
</organism>
<dbReference type="Gene3D" id="1.10.246.220">
    <property type="match status" value="1"/>
</dbReference>
<sequence>MEPLALAEAEQLVERPLDANNGSAAPSSPKHIANPVVYQLVRVEGDGRLVPATDDEVMEVEDMVDDDKCQISSVADTVQIEGSISNEELSHGSSDLKDSEGGPQSGNSKVNSQKFNARLEYIGVMLEKVKKEERLRLSVGERRHKGENSSQKAVPQLSPPANDSSTNQSETSGKCLKFSDRAAIAKSSSSVTFISSKPDFSKIKGEICLDNLSIKELHETFRATFGRETTVKDKLWLKRRIAMALTNSCDVPTTSFTIINNTLVKNVSEEEECGMQQSEEAIKVDEKINSSCEDSPIISLDDQHRDVSSSGKREREPEEHELKNESPHTEITEQTAAKRVRKPTRRYIEELSETDTRELNGRSVLAVKTGGHCQSLRSHDQPFQNIGLDGTTVVTREDSFGGSGVQVPFVSRVRGGRRPRKNFVSLLNCHPSGSVAAELITKALEVCVSQQESENVEIAVKDTLPSEQHEQLVNSETEEMVNSCSRQQLQSAELKNLGSRGNDSDDVTMEPSAKGAERRKHHRAWSLSEVTKLVEGVSRYGAGKWSEIKRVAFAPYSYRTSVDLKDKWRNLLRASFALTLADKGDKNLRKQAVAPIPTPILLRVRELAEKHSQTTPHPSISKLVSPSARTVEDDRSGYL</sequence>
<keyword evidence="5" id="KW-1185">Reference proteome</keyword>
<proteinExistence type="predicted"/>
<feature type="compositionally biased region" description="Basic and acidic residues" evidence="1">
    <location>
        <begin position="630"/>
        <end position="639"/>
    </location>
</feature>
<evidence type="ECO:0000313" key="5">
    <source>
        <dbReference type="Proteomes" id="UP001419268"/>
    </source>
</evidence>
<feature type="region of interest" description="Disordered" evidence="1">
    <location>
        <begin position="85"/>
        <end position="112"/>
    </location>
</feature>
<feature type="domain" description="Myb-like" evidence="2">
    <location>
        <begin position="517"/>
        <end position="572"/>
    </location>
</feature>
<dbReference type="PANTHER" id="PTHR47122">
    <property type="entry name" value="MYB-LIKE DNA-BINDING DOMAIN CONTAINING PROTEIN, EXPRESSED"/>
    <property type="match status" value="1"/>
</dbReference>
<dbReference type="PROSITE" id="PS50090">
    <property type="entry name" value="MYB_LIKE"/>
    <property type="match status" value="1"/>
</dbReference>
<dbReference type="InterPro" id="IPR001005">
    <property type="entry name" value="SANT/Myb"/>
</dbReference>
<evidence type="ECO:0000259" key="3">
    <source>
        <dbReference type="PROSITE" id="PS51294"/>
    </source>
</evidence>
<feature type="compositionally biased region" description="Basic and acidic residues" evidence="1">
    <location>
        <begin position="301"/>
        <end position="331"/>
    </location>
</feature>
<dbReference type="SUPFAM" id="SSF46689">
    <property type="entry name" value="Homeodomain-like"/>
    <property type="match status" value="1"/>
</dbReference>
<feature type="compositionally biased region" description="Basic and acidic residues" evidence="1">
    <location>
        <begin position="138"/>
        <end position="147"/>
    </location>
</feature>
<feature type="compositionally biased region" description="Basic and acidic residues" evidence="1">
    <location>
        <begin position="88"/>
        <end position="100"/>
    </location>
</feature>
<feature type="compositionally biased region" description="Polar residues" evidence="1">
    <location>
        <begin position="148"/>
        <end position="172"/>
    </location>
</feature>
<feature type="region of interest" description="Disordered" evidence="1">
    <location>
        <begin position="138"/>
        <end position="172"/>
    </location>
</feature>
<comment type="caution">
    <text evidence="4">The sequence shown here is derived from an EMBL/GenBank/DDBJ whole genome shotgun (WGS) entry which is preliminary data.</text>
</comment>
<feature type="compositionally biased region" description="Polar residues" evidence="1">
    <location>
        <begin position="613"/>
        <end position="628"/>
    </location>
</feature>
<evidence type="ECO:0000259" key="2">
    <source>
        <dbReference type="PROSITE" id="PS50090"/>
    </source>
</evidence>
<evidence type="ECO:0000313" key="4">
    <source>
        <dbReference type="EMBL" id="KAK9149185.1"/>
    </source>
</evidence>
<dbReference type="InterPro" id="IPR017930">
    <property type="entry name" value="Myb_dom"/>
</dbReference>
<evidence type="ECO:0000256" key="1">
    <source>
        <dbReference type="SAM" id="MobiDB-lite"/>
    </source>
</evidence>
<dbReference type="EMBL" id="JBBNAG010000003">
    <property type="protein sequence ID" value="KAK9149185.1"/>
    <property type="molecule type" value="Genomic_DNA"/>
</dbReference>
<dbReference type="PANTHER" id="PTHR47122:SF4">
    <property type="entry name" value="TRF-LIKE 3"/>
    <property type="match status" value="1"/>
</dbReference>
<reference evidence="4 5" key="1">
    <citation type="submission" date="2024-01" db="EMBL/GenBank/DDBJ databases">
        <title>Genome assemblies of Stephania.</title>
        <authorList>
            <person name="Yang L."/>
        </authorList>
    </citation>
    <scope>NUCLEOTIDE SEQUENCE [LARGE SCALE GENOMIC DNA]</scope>
    <source>
        <strain evidence="4">JXDWG</strain>
        <tissue evidence="4">Leaf</tissue>
    </source>
</reference>
<dbReference type="PROSITE" id="PS51294">
    <property type="entry name" value="HTH_MYB"/>
    <property type="match status" value="1"/>
</dbReference>
<name>A0AAP0PP80_9MAGN</name>
<feature type="region of interest" description="Disordered" evidence="1">
    <location>
        <begin position="495"/>
        <end position="520"/>
    </location>
</feature>